<feature type="compositionally biased region" description="Basic and acidic residues" evidence="2">
    <location>
        <begin position="32"/>
        <end position="50"/>
    </location>
</feature>
<organism evidence="3 4">
    <name type="scientific">Menidia menidia</name>
    <name type="common">Atlantic silverside</name>
    <dbReference type="NCBI Taxonomy" id="238744"/>
    <lineage>
        <taxon>Eukaryota</taxon>
        <taxon>Metazoa</taxon>
        <taxon>Chordata</taxon>
        <taxon>Craniata</taxon>
        <taxon>Vertebrata</taxon>
        <taxon>Euteleostomi</taxon>
        <taxon>Actinopterygii</taxon>
        <taxon>Neopterygii</taxon>
        <taxon>Teleostei</taxon>
        <taxon>Neoteleostei</taxon>
        <taxon>Acanthomorphata</taxon>
        <taxon>Ovalentaria</taxon>
        <taxon>Atherinomorphae</taxon>
        <taxon>Atheriniformes</taxon>
        <taxon>Atherinopsidae</taxon>
        <taxon>Menidiinae</taxon>
        <taxon>Menidia</taxon>
    </lineage>
</organism>
<protein>
    <submittedName>
        <fullName evidence="3">(Atlantic silverside) hypothetical protein</fullName>
    </submittedName>
</protein>
<evidence type="ECO:0000313" key="3">
    <source>
        <dbReference type="EMBL" id="CAG5928582.1"/>
    </source>
</evidence>
<comment type="caution">
    <text evidence="3">The sequence shown here is derived from an EMBL/GenBank/DDBJ whole genome shotgun (WGS) entry which is preliminary data.</text>
</comment>
<feature type="compositionally biased region" description="Low complexity" evidence="2">
    <location>
        <begin position="513"/>
        <end position="527"/>
    </location>
</feature>
<name>A0A8S4BB39_9TELE</name>
<accession>A0A8S4BB39</accession>
<dbReference type="GO" id="GO:0010457">
    <property type="term" value="P:centriole-centriole cohesion"/>
    <property type="evidence" value="ECO:0007669"/>
    <property type="project" value="TreeGrafter"/>
</dbReference>
<feature type="region of interest" description="Disordered" evidence="2">
    <location>
        <begin position="512"/>
        <end position="565"/>
    </location>
</feature>
<feature type="compositionally biased region" description="Polar residues" evidence="2">
    <location>
        <begin position="882"/>
        <end position="897"/>
    </location>
</feature>
<dbReference type="InterPro" id="IPR038810">
    <property type="entry name" value="CNTLN"/>
</dbReference>
<keyword evidence="4" id="KW-1185">Reference proteome</keyword>
<feature type="region of interest" description="Disordered" evidence="2">
    <location>
        <begin position="868"/>
        <end position="907"/>
    </location>
</feature>
<feature type="region of interest" description="Disordered" evidence="2">
    <location>
        <begin position="930"/>
        <end position="986"/>
    </location>
</feature>
<evidence type="ECO:0000313" key="4">
    <source>
        <dbReference type="Proteomes" id="UP000677803"/>
    </source>
</evidence>
<feature type="compositionally biased region" description="Basic and acidic residues" evidence="2">
    <location>
        <begin position="948"/>
        <end position="972"/>
    </location>
</feature>
<feature type="compositionally biased region" description="Polar residues" evidence="2">
    <location>
        <begin position="539"/>
        <end position="563"/>
    </location>
</feature>
<feature type="compositionally biased region" description="Basic residues" evidence="2">
    <location>
        <begin position="868"/>
        <end position="881"/>
    </location>
</feature>
<feature type="coiled-coil region" evidence="1">
    <location>
        <begin position="1104"/>
        <end position="1250"/>
    </location>
</feature>
<dbReference type="GO" id="GO:0005814">
    <property type="term" value="C:centriole"/>
    <property type="evidence" value="ECO:0007669"/>
    <property type="project" value="TreeGrafter"/>
</dbReference>
<dbReference type="OrthoDB" id="10011458at2759"/>
<feature type="compositionally biased region" description="Basic residues" evidence="2">
    <location>
        <begin position="973"/>
        <end position="986"/>
    </location>
</feature>
<evidence type="ECO:0000256" key="2">
    <source>
        <dbReference type="SAM" id="MobiDB-lite"/>
    </source>
</evidence>
<proteinExistence type="predicted"/>
<evidence type="ECO:0000256" key="1">
    <source>
        <dbReference type="SAM" id="Coils"/>
    </source>
</evidence>
<feature type="coiled-coil region" evidence="1">
    <location>
        <begin position="726"/>
        <end position="781"/>
    </location>
</feature>
<dbReference type="Gene3D" id="1.10.287.1490">
    <property type="match status" value="1"/>
</dbReference>
<feature type="coiled-coil region" evidence="1">
    <location>
        <begin position="1047"/>
        <end position="1074"/>
    </location>
</feature>
<dbReference type="PANTHER" id="PTHR18957">
    <property type="entry name" value="CENTLEIN"/>
    <property type="match status" value="1"/>
</dbReference>
<feature type="coiled-coil region" evidence="1">
    <location>
        <begin position="209"/>
        <end position="372"/>
    </location>
</feature>
<feature type="region of interest" description="Disordered" evidence="2">
    <location>
        <begin position="70"/>
        <end position="102"/>
    </location>
</feature>
<keyword evidence="1" id="KW-0175">Coiled coil</keyword>
<sequence length="1428" mass="163329">MCRPVTLQVNTRADGQLGTGWPHRLPPWESSEEGKRRAEGKGRGQKLEKKELERRVTLFIHEDRSVTVTSLREREKGGKKRASVGYASVSGSSTHDQDTLSPLLSPKNQSALRAAEELRSVRGCEKRVRSERNSPKMCSSDDSRILDLEEQVNNLSDELIQCQADKEFVWSLWKRLQVANPDLTQAISLVVEREKHKAEIKDRKVLEILQSKDFKIQELEQKATEHQQEINNLVQRRTTEEEERALKKELTTLREQLVNKSQDLQEMKTEWRKKEEEQQQVVQALEEEKEGLTSLCAALRTDLEEKERQVNSQRDQRDAALARLKDLEEEQHNTYQKLTTVQRYNDDLAALLSSKEREFANKEGQLDGLRRDFAEVQTLYKQSTQHAAEQSHLIRQLEGLNLDTQRVLRNQEEAHTADTTSYQQLYKELSQCYQALLSSEGKLRQSHQELSSQLAHRDQHILELQAQLQKLQAEIQLLQQQPAPKTALNPSPNRQTNFKPLVSGQADAAVQISSPFSDPSSSLSSDPKSTDKRFHHRSTVTVRGQQDTPVQRSRSLSPASSVGSRRMMRIGAEQKIHDLEALLQLKTEENDELRKAHNKRRERLCLIQANYKTVKDQLKDMEKSSGLPVGRNLRPESWQLRQENSDAVWNELAYLKNLTRKLSTEKVGLEEELDVLRVQAAMDRATVKEFQMCLAYEHQELLHKVAAEQQVKSSTPKKPSLSSGRMEQSFKKIEQLELRMMSLTEQTDRLRKEKEQLLEANKDLAHNCRRLQASLDHLQMQEAVREEAAHAKAMAQEEKHCGEIMALEARLATSQKEITKFHHQLLKLRQELGILRAARDFYRHRAAGPTRAAGITDNISGKVKLKTTRHRSLLHRHRHRTVSPNQAISWQGRSPSPTKDEWEDMSVDGDSCEEYSDSLNSVPCWTSTHRQHTHTKSYRCSNTQALARESKRKQPDVRTQDHKQHEPWERGTRGAKRRWKGKVVRNRRCSSSSVQQRINSLQCHIDILQSARKDALLSARELRRANETITAQLNTVTGRLNTSKQLTQKLTSDLAGVEQQKKVLEMELQQWKQITFPPQTAPPTPPVNTECSCRSMPAAANAAPQALEAEVKQLQAKLKSASAEVTRQMAANKALRGQLQEKEDKLCQLQEKVGHTERDVSMKRQLVEDLRTRLKFLQEMEKSYRDQIEELEKKVKTLSEEATNRKALIESLKRRLNVATTEKSKHEASCAKLKEDLEKKEHRLHALQARVGAGEQALAALEQTATEQMEGLTQQSTHALDKLQRQLCQAHSQLEHLYSFIKTLASEILLDIQEVKQQLMKRRLRQASAMAAKSGPAAKSMIKAKSIAASILNMSENDLADIMETDQRASGCTESPRDQEWMDHFILILQQKIPSAGQLMEAVRVKMKERKVLTEELAALATPVSEKT</sequence>
<dbReference type="Proteomes" id="UP000677803">
    <property type="component" value="Unassembled WGS sequence"/>
</dbReference>
<reference evidence="3" key="1">
    <citation type="submission" date="2021-05" db="EMBL/GenBank/DDBJ databases">
        <authorList>
            <person name="Tigano A."/>
        </authorList>
    </citation>
    <scope>NUCLEOTIDE SEQUENCE</scope>
</reference>
<feature type="compositionally biased region" description="Low complexity" evidence="2">
    <location>
        <begin position="83"/>
        <end position="93"/>
    </location>
</feature>
<dbReference type="PANTHER" id="PTHR18957:SF0">
    <property type="entry name" value="CENTLEIN"/>
    <property type="match status" value="1"/>
</dbReference>
<gene>
    <name evidence="3" type="ORF">MMEN_LOCUS12245</name>
</gene>
<feature type="region of interest" description="Disordered" evidence="2">
    <location>
        <begin position="1"/>
        <end position="50"/>
    </location>
</feature>
<dbReference type="EMBL" id="CAJRST010013335">
    <property type="protein sequence ID" value="CAG5928582.1"/>
    <property type="molecule type" value="Genomic_DNA"/>
</dbReference>
<dbReference type="GO" id="GO:0005813">
    <property type="term" value="C:centrosome"/>
    <property type="evidence" value="ECO:0007669"/>
    <property type="project" value="TreeGrafter"/>
</dbReference>
<feature type="coiled-coil region" evidence="1">
    <location>
        <begin position="454"/>
        <end position="481"/>
    </location>
</feature>